<dbReference type="CDD" id="cd03024">
    <property type="entry name" value="DsbA_FrnE"/>
    <property type="match status" value="1"/>
</dbReference>
<dbReference type="PANTHER" id="PTHR13887:SF41">
    <property type="entry name" value="THIOREDOXIN SUPERFAMILY PROTEIN"/>
    <property type="match status" value="1"/>
</dbReference>
<dbReference type="SUPFAM" id="SSF52833">
    <property type="entry name" value="Thioredoxin-like"/>
    <property type="match status" value="1"/>
</dbReference>
<protein>
    <submittedName>
        <fullName evidence="3">DsbA family oxidoreductase</fullName>
    </submittedName>
</protein>
<keyword evidence="4" id="KW-1185">Reference proteome</keyword>
<evidence type="ECO:0000256" key="1">
    <source>
        <dbReference type="SAM" id="SignalP"/>
    </source>
</evidence>
<dbReference type="InterPro" id="IPR001853">
    <property type="entry name" value="DSBA-like_thioredoxin_dom"/>
</dbReference>
<dbReference type="RefSeq" id="WP_305471749.1">
    <property type="nucleotide sequence ID" value="NZ_JAUYVT010000004.1"/>
</dbReference>
<dbReference type="Proteomes" id="UP001177212">
    <property type="component" value="Unassembled WGS sequence"/>
</dbReference>
<accession>A0ABT9FCG7</accession>
<dbReference type="Gene3D" id="3.40.30.10">
    <property type="entry name" value="Glutaredoxin"/>
    <property type="match status" value="1"/>
</dbReference>
<feature type="chain" id="PRO_5045762557" evidence="1">
    <location>
        <begin position="20"/>
        <end position="247"/>
    </location>
</feature>
<feature type="domain" description="DSBA-like thioredoxin" evidence="2">
    <location>
        <begin position="33"/>
        <end position="234"/>
    </location>
</feature>
<dbReference type="EMBL" id="JAUYVT010000004">
    <property type="protein sequence ID" value="MDP2564472.1"/>
    <property type="molecule type" value="Genomic_DNA"/>
</dbReference>
<dbReference type="InterPro" id="IPR036249">
    <property type="entry name" value="Thioredoxin-like_sf"/>
</dbReference>
<proteinExistence type="predicted"/>
<evidence type="ECO:0000313" key="4">
    <source>
        <dbReference type="Proteomes" id="UP001177212"/>
    </source>
</evidence>
<name>A0ABT9FCG7_9GAMM</name>
<dbReference type="Pfam" id="PF01323">
    <property type="entry name" value="DSBA"/>
    <property type="match status" value="1"/>
</dbReference>
<comment type="caution">
    <text evidence="3">The sequence shown here is derived from an EMBL/GenBank/DDBJ whole genome shotgun (WGS) entry which is preliminary data.</text>
</comment>
<evidence type="ECO:0000313" key="3">
    <source>
        <dbReference type="EMBL" id="MDP2564472.1"/>
    </source>
</evidence>
<feature type="signal peptide" evidence="1">
    <location>
        <begin position="1"/>
        <end position="19"/>
    </location>
</feature>
<sequence length="247" mass="27793">MLKTLTLAILLLGSSSTIASTTPNESKKKPIKIDIISDVVCPWCAIGFKRLDTAIKELDMEDEVTIVWHPFQLNPTMIKEGINADQYLMKKMRLSEAELKQKRKHVANTANASGFKFNYHDTMHKPNTLYSHILLDYAKEHGKQTELKTRLQAAYFTEKKNIGLKSVLAAELEAVGLDAEEGMARLESKSATEKVQKEELHWKNRGVSSIPTIVFEDSGIVKGARSVATYKKILRYLAKQKTPTTQT</sequence>
<organism evidence="3 4">
    <name type="scientific">Pseudoalteromonas marina</name>
    <dbReference type="NCBI Taxonomy" id="267375"/>
    <lineage>
        <taxon>Bacteria</taxon>
        <taxon>Pseudomonadati</taxon>
        <taxon>Pseudomonadota</taxon>
        <taxon>Gammaproteobacteria</taxon>
        <taxon>Alteromonadales</taxon>
        <taxon>Pseudoalteromonadaceae</taxon>
        <taxon>Pseudoalteromonas</taxon>
    </lineage>
</organism>
<gene>
    <name evidence="3" type="ORF">Q8W34_07485</name>
</gene>
<dbReference type="PANTHER" id="PTHR13887">
    <property type="entry name" value="GLUTATHIONE S-TRANSFERASE KAPPA"/>
    <property type="match status" value="1"/>
</dbReference>
<reference evidence="3" key="1">
    <citation type="submission" date="2023-07" db="EMBL/GenBank/DDBJ databases">
        <title>Genome content predicts the carbon catabolic preferences of heterotrophic bacteria.</title>
        <authorList>
            <person name="Gralka M."/>
        </authorList>
    </citation>
    <scope>NUCLEOTIDE SEQUENCE</scope>
    <source>
        <strain evidence="3">4G09</strain>
    </source>
</reference>
<evidence type="ECO:0000259" key="2">
    <source>
        <dbReference type="Pfam" id="PF01323"/>
    </source>
</evidence>
<keyword evidence="1" id="KW-0732">Signal</keyword>